<feature type="domain" description="Cupin type-2" evidence="1">
    <location>
        <begin position="27"/>
        <end position="87"/>
    </location>
</feature>
<comment type="caution">
    <text evidence="2">The sequence shown here is derived from an EMBL/GenBank/DDBJ whole genome shotgun (WGS) entry which is preliminary data.</text>
</comment>
<evidence type="ECO:0000259" key="1">
    <source>
        <dbReference type="Pfam" id="PF07883"/>
    </source>
</evidence>
<protein>
    <submittedName>
        <fullName evidence="2">Cupin domain-containing protein</fullName>
    </submittedName>
</protein>
<dbReference type="PANTHER" id="PTHR40112:SF1">
    <property type="entry name" value="H2HPP ISOMERASE"/>
    <property type="match status" value="1"/>
</dbReference>
<reference evidence="2 3" key="1">
    <citation type="journal article" date="2020" name="mSystems">
        <title>Defining Genomic and Predicted Metabolic Features of the Acetobacterium Genus.</title>
        <authorList>
            <person name="Ross D.E."/>
            <person name="Marshall C.W."/>
            <person name="Gulliver D."/>
            <person name="May H.D."/>
            <person name="Norman R.S."/>
        </authorList>
    </citation>
    <scope>NUCLEOTIDE SEQUENCE [LARGE SCALE GENOMIC DNA]</scope>
    <source>
        <strain evidence="2 3">DSM 8238</strain>
    </source>
</reference>
<dbReference type="SUPFAM" id="SSF51182">
    <property type="entry name" value="RmlC-like cupins"/>
    <property type="match status" value="1"/>
</dbReference>
<keyword evidence="3" id="KW-1185">Reference proteome</keyword>
<name>A0ABR6WVJ0_9FIRM</name>
<dbReference type="RefSeq" id="WP_186842127.1">
    <property type="nucleotide sequence ID" value="NZ_WJBC01000008.1"/>
</dbReference>
<dbReference type="EMBL" id="WJBC01000008">
    <property type="protein sequence ID" value="MBC3804241.1"/>
    <property type="molecule type" value="Genomic_DNA"/>
</dbReference>
<dbReference type="Gene3D" id="2.60.120.10">
    <property type="entry name" value="Jelly Rolls"/>
    <property type="match status" value="1"/>
</dbReference>
<proteinExistence type="predicted"/>
<evidence type="ECO:0000313" key="3">
    <source>
        <dbReference type="Proteomes" id="UP000603234"/>
    </source>
</evidence>
<dbReference type="PANTHER" id="PTHR40112">
    <property type="entry name" value="H2HPP ISOMERASE"/>
    <property type="match status" value="1"/>
</dbReference>
<gene>
    <name evidence="2" type="ORF">GH808_07315</name>
</gene>
<sequence>MKATYLKLPKTVSREVLVNTSACTLVRMVVKAGTNPPLHAHPHAQIDYMISGAADVSIDGVITHVNPGESIFIPGGAEHGFLVSEEDQEFLEFFTPGREDIE</sequence>
<dbReference type="Proteomes" id="UP000603234">
    <property type="component" value="Unassembled WGS sequence"/>
</dbReference>
<dbReference type="InterPro" id="IPR014710">
    <property type="entry name" value="RmlC-like_jellyroll"/>
</dbReference>
<evidence type="ECO:0000313" key="2">
    <source>
        <dbReference type="EMBL" id="MBC3804241.1"/>
    </source>
</evidence>
<accession>A0ABR6WVJ0</accession>
<dbReference type="Pfam" id="PF07883">
    <property type="entry name" value="Cupin_2"/>
    <property type="match status" value="1"/>
</dbReference>
<dbReference type="InterPro" id="IPR013096">
    <property type="entry name" value="Cupin_2"/>
</dbReference>
<organism evidence="2 3">
    <name type="scientific">Acetobacterium fimetarium</name>
    <dbReference type="NCBI Taxonomy" id="52691"/>
    <lineage>
        <taxon>Bacteria</taxon>
        <taxon>Bacillati</taxon>
        <taxon>Bacillota</taxon>
        <taxon>Clostridia</taxon>
        <taxon>Eubacteriales</taxon>
        <taxon>Eubacteriaceae</taxon>
        <taxon>Acetobacterium</taxon>
    </lineage>
</organism>
<dbReference type="InterPro" id="IPR052535">
    <property type="entry name" value="Bacilysin_H2HPP_isomerase"/>
</dbReference>
<dbReference type="InterPro" id="IPR011051">
    <property type="entry name" value="RmlC_Cupin_sf"/>
</dbReference>